<dbReference type="InterPro" id="IPR046452">
    <property type="entry name" value="HgmA_N"/>
</dbReference>
<comment type="caution">
    <text evidence="9">Lacks conserved residue(s) required for the propagation of feature annotation.</text>
</comment>
<reference evidence="16" key="1">
    <citation type="submission" date="2018-08" db="EMBL/GenBank/DDBJ databases">
        <title>Thalassotalea euphylliae genome.</title>
        <authorList>
            <person name="Summers S."/>
            <person name="Rice S.A."/>
            <person name="Freckelton M.L."/>
            <person name="Nedved B.T."/>
            <person name="Hadfield M.G."/>
        </authorList>
    </citation>
    <scope>NUCLEOTIDE SEQUENCE [LARGE SCALE GENOMIC DNA]</scope>
    <source>
        <strain evidence="16">H3</strain>
    </source>
</reference>
<name>A0A3E0TXT5_9GAMM</name>
<dbReference type="InterPro" id="IPR046451">
    <property type="entry name" value="HgmA_C"/>
</dbReference>
<dbReference type="GO" id="GO:0006559">
    <property type="term" value="P:L-phenylalanine catabolic process"/>
    <property type="evidence" value="ECO:0007669"/>
    <property type="project" value="UniProtKB-UniRule"/>
</dbReference>
<evidence type="ECO:0000256" key="10">
    <source>
        <dbReference type="NCBIfam" id="TIGR01015"/>
    </source>
</evidence>
<evidence type="ECO:0000256" key="11">
    <source>
        <dbReference type="PIRSR" id="PIRSR605708-1"/>
    </source>
</evidence>
<evidence type="ECO:0000313" key="15">
    <source>
        <dbReference type="EMBL" id="REL29260.1"/>
    </source>
</evidence>
<comment type="similarity">
    <text evidence="2 9">Belongs to the homogentisate dioxygenase family.</text>
</comment>
<dbReference type="GO" id="GO:0005737">
    <property type="term" value="C:cytoplasm"/>
    <property type="evidence" value="ECO:0007669"/>
    <property type="project" value="TreeGrafter"/>
</dbReference>
<dbReference type="PANTHER" id="PTHR11056">
    <property type="entry name" value="HOMOGENTISATE 1,2-DIOXYGENASE"/>
    <property type="match status" value="1"/>
</dbReference>
<dbReference type="GO" id="GO:0005506">
    <property type="term" value="F:iron ion binding"/>
    <property type="evidence" value="ECO:0007669"/>
    <property type="project" value="UniProtKB-UniRule"/>
</dbReference>
<dbReference type="HAMAP" id="MF_00334">
    <property type="entry name" value="Homogentis_dioxygen"/>
    <property type="match status" value="1"/>
</dbReference>
<dbReference type="GO" id="GO:0004411">
    <property type="term" value="F:homogentisate 1,2-dioxygenase activity"/>
    <property type="evidence" value="ECO:0007669"/>
    <property type="project" value="UniProtKB-UniRule"/>
</dbReference>
<feature type="binding site" evidence="12">
    <location>
        <position position="373"/>
    </location>
    <ligand>
        <name>Fe cation</name>
        <dbReference type="ChEBI" id="CHEBI:24875"/>
    </ligand>
</feature>
<comment type="subunit">
    <text evidence="9">Hexamer; dimer of trimers.</text>
</comment>
<evidence type="ECO:0000256" key="6">
    <source>
        <dbReference type="ARBA" id="ARBA00023002"/>
    </source>
</evidence>
<proteinExistence type="inferred from homology"/>
<dbReference type="GO" id="GO:0006572">
    <property type="term" value="P:L-tyrosine catabolic process"/>
    <property type="evidence" value="ECO:0007669"/>
    <property type="project" value="UniProtKB-UniRule"/>
</dbReference>
<keyword evidence="4 9" id="KW-0828">Tyrosine catabolism</keyword>
<dbReference type="NCBIfam" id="TIGR01015">
    <property type="entry name" value="hmgA"/>
    <property type="match status" value="1"/>
</dbReference>
<evidence type="ECO:0000256" key="1">
    <source>
        <dbReference type="ARBA" id="ARBA00001962"/>
    </source>
</evidence>
<dbReference type="InterPro" id="IPR014710">
    <property type="entry name" value="RmlC-like_jellyroll"/>
</dbReference>
<dbReference type="Gene3D" id="2.60.120.10">
    <property type="entry name" value="Jelly Rolls"/>
    <property type="match status" value="1"/>
</dbReference>
<dbReference type="Pfam" id="PF04209">
    <property type="entry name" value="HgmA_C"/>
    <property type="match status" value="1"/>
</dbReference>
<dbReference type="EC" id="1.13.11.5" evidence="9 10"/>
<gene>
    <name evidence="9" type="primary">hmgA</name>
    <name evidence="15" type="ORF">DXX94_00110</name>
</gene>
<dbReference type="InterPro" id="IPR011051">
    <property type="entry name" value="RmlC_Cupin_sf"/>
</dbReference>
<evidence type="ECO:0000256" key="12">
    <source>
        <dbReference type="PIRSR" id="PIRSR605708-2"/>
    </source>
</evidence>
<keyword evidence="7 9" id="KW-0408">Iron</keyword>
<organism evidence="15 16">
    <name type="scientific">Thalassotalea euphylliae</name>
    <dbReference type="NCBI Taxonomy" id="1655234"/>
    <lineage>
        <taxon>Bacteria</taxon>
        <taxon>Pseudomonadati</taxon>
        <taxon>Pseudomonadota</taxon>
        <taxon>Gammaproteobacteria</taxon>
        <taxon>Alteromonadales</taxon>
        <taxon>Colwelliaceae</taxon>
        <taxon>Thalassotalea</taxon>
    </lineage>
</organism>
<dbReference type="InterPro" id="IPR005708">
    <property type="entry name" value="Homogentis_dOase"/>
</dbReference>
<comment type="pathway">
    <text evidence="9">Amino-acid degradation; L-phenylalanine degradation; acetoacetate and fumarate from L-phenylalanine: step 4/6.</text>
</comment>
<feature type="binding site" evidence="12">
    <location>
        <position position="337"/>
    </location>
    <ligand>
        <name>Fe cation</name>
        <dbReference type="ChEBI" id="CHEBI:24875"/>
    </ligand>
</feature>
<dbReference type="Proteomes" id="UP000256899">
    <property type="component" value="Unassembled WGS sequence"/>
</dbReference>
<evidence type="ECO:0000256" key="5">
    <source>
        <dbReference type="ARBA" id="ARBA00022964"/>
    </source>
</evidence>
<evidence type="ECO:0000256" key="2">
    <source>
        <dbReference type="ARBA" id="ARBA00007757"/>
    </source>
</evidence>
<accession>A0A3E0TXT5</accession>
<keyword evidence="6 9" id="KW-0560">Oxidoreductase</keyword>
<dbReference type="FunFam" id="2.60.120.10:FF:000034">
    <property type="entry name" value="Homogentisate 1,2-dioxygenase"/>
    <property type="match status" value="1"/>
</dbReference>
<evidence type="ECO:0000256" key="4">
    <source>
        <dbReference type="ARBA" id="ARBA00022878"/>
    </source>
</evidence>
<feature type="binding site" evidence="12">
    <location>
        <position position="352"/>
    </location>
    <ligand>
        <name>homogentisate</name>
        <dbReference type="ChEBI" id="CHEBI:16169"/>
    </ligand>
</feature>
<dbReference type="AlphaFoldDB" id="A0A3E0TXT5"/>
<dbReference type="UniPathway" id="UPA00139">
    <property type="reaction ID" value="UER00339"/>
</dbReference>
<dbReference type="RefSeq" id="WP_116018183.1">
    <property type="nucleotide sequence ID" value="NZ_QUOT01000001.1"/>
</dbReference>
<feature type="binding site" evidence="12">
    <location>
        <position position="343"/>
    </location>
    <ligand>
        <name>Fe cation</name>
        <dbReference type="ChEBI" id="CHEBI:24875"/>
    </ligand>
</feature>
<evidence type="ECO:0000259" key="13">
    <source>
        <dbReference type="Pfam" id="PF04209"/>
    </source>
</evidence>
<dbReference type="InterPro" id="IPR022950">
    <property type="entry name" value="Homogentis_dOase_bac"/>
</dbReference>
<dbReference type="SUPFAM" id="SSF51182">
    <property type="entry name" value="RmlC-like cupins"/>
    <property type="match status" value="1"/>
</dbReference>
<sequence length="438" mass="49014">MNKSKQEHKELTYLCGFGNEHETEALPDALPKGQFSPQKVKYGLYAEQFNSTAFTAPRDKNRRTWTYRIRPSIAMGDFTPIDNGLICTAPITEVAAPPNVMRWDALPMPSEPTDFIDGLTTIAANGDANTQVGIGIHVYCANTDMDKRFFYNADGELLIVPQQGQLLAYTELGKLLVKPGEILVIPRGIKFKIKLPEGNARGYICENYGAPLELPERGPVGANGYANERDFEYPVAWFEDIDDKFELVAKFAGNLFRANLDHSPLDVVAWVGNSAPYKYDLAKFNTINTVSYDHPDPSIFTVLTSPSGTAGTANVDFVIFPPRWMVAEDTFRPPYYHRNIMSEFMGLIEGVYDAKEKGFEPGGMSLHNCMTPHGPEADVFEAASNAKLEPKRYENTLAFMFESRYVIAPTKFALETPAKQNDYLDCWQGLKKFYTGQP</sequence>
<feature type="domain" description="Homogentisate 1,2-dioxygenase N-terminal" evidence="14">
    <location>
        <begin position="12"/>
        <end position="281"/>
    </location>
</feature>
<comment type="caution">
    <text evidence="15">The sequence shown here is derived from an EMBL/GenBank/DDBJ whole genome shotgun (WGS) entry which is preliminary data.</text>
</comment>
<keyword evidence="5 9" id="KW-0223">Dioxygenase</keyword>
<protein>
    <recommendedName>
        <fullName evidence="9 10">Homogentisate 1,2-dioxygenase</fullName>
        <shortName evidence="9">HGDO</shortName>
        <ecNumber evidence="9 10">1.13.11.5</ecNumber>
    </recommendedName>
    <alternativeName>
        <fullName evidence="9">Homogentisate oxygenase</fullName>
    </alternativeName>
    <alternativeName>
        <fullName evidence="9">Homogentisic acid oxidase</fullName>
    </alternativeName>
    <alternativeName>
        <fullName evidence="9">Homogentisicase</fullName>
    </alternativeName>
</protein>
<feature type="domain" description="Homogentisate 1,2-dioxygenase C-terminal" evidence="13">
    <location>
        <begin position="283"/>
        <end position="432"/>
    </location>
</feature>
<keyword evidence="8 9" id="KW-0585">Phenylalanine catabolism</keyword>
<feature type="active site" description="Proton acceptor" evidence="9 11">
    <location>
        <position position="294"/>
    </location>
</feature>
<evidence type="ECO:0000313" key="16">
    <source>
        <dbReference type="Proteomes" id="UP000256899"/>
    </source>
</evidence>
<comment type="catalytic activity">
    <reaction evidence="9">
        <text>homogentisate + O2 = 4-maleylacetoacetate + H(+)</text>
        <dbReference type="Rhea" id="RHEA:15449"/>
        <dbReference type="ChEBI" id="CHEBI:15378"/>
        <dbReference type="ChEBI" id="CHEBI:15379"/>
        <dbReference type="ChEBI" id="CHEBI:16169"/>
        <dbReference type="ChEBI" id="CHEBI:17105"/>
        <dbReference type="EC" id="1.13.11.5"/>
    </reaction>
</comment>
<keyword evidence="3 9" id="KW-0479">Metal-binding</keyword>
<dbReference type="Pfam" id="PF20510">
    <property type="entry name" value="HgmA_N"/>
    <property type="match status" value="1"/>
</dbReference>
<evidence type="ECO:0000256" key="7">
    <source>
        <dbReference type="ARBA" id="ARBA00023004"/>
    </source>
</evidence>
<evidence type="ECO:0000256" key="3">
    <source>
        <dbReference type="ARBA" id="ARBA00022723"/>
    </source>
</evidence>
<comment type="function">
    <text evidence="9">Involved in the catabolism of homogentisate (2,5-dihydroxyphenylacetate or 2,5-OH-PhAc), a central intermediate in the degradation of phenylalanine and tyrosine. Catalyzes the oxidative ring cleavage of the aromatic ring of homogentisate to yield maleylacetoacetate.</text>
</comment>
<dbReference type="EMBL" id="QUOT01000001">
    <property type="protein sequence ID" value="REL29260.1"/>
    <property type="molecule type" value="Genomic_DNA"/>
</dbReference>
<feature type="binding site" evidence="9 12">
    <location>
        <position position="373"/>
    </location>
    <ligand>
        <name>homogentisate</name>
        <dbReference type="ChEBI" id="CHEBI:16169"/>
    </ligand>
</feature>
<dbReference type="PANTHER" id="PTHR11056:SF0">
    <property type="entry name" value="HOMOGENTISATE 1,2-DIOXYGENASE"/>
    <property type="match status" value="1"/>
</dbReference>
<evidence type="ECO:0000256" key="8">
    <source>
        <dbReference type="ARBA" id="ARBA00023232"/>
    </source>
</evidence>
<evidence type="ECO:0000259" key="14">
    <source>
        <dbReference type="Pfam" id="PF20510"/>
    </source>
</evidence>
<dbReference type="CDD" id="cd07000">
    <property type="entry name" value="cupin_HGO_N"/>
    <property type="match status" value="1"/>
</dbReference>
<evidence type="ECO:0000256" key="9">
    <source>
        <dbReference type="HAMAP-Rule" id="MF_00334"/>
    </source>
</evidence>
<comment type="cofactor">
    <cofactor evidence="1 9 12">
        <name>Fe cation</name>
        <dbReference type="ChEBI" id="CHEBI:24875"/>
    </cofactor>
</comment>
<keyword evidence="16" id="KW-1185">Reference proteome</keyword>